<protein>
    <recommendedName>
        <fullName evidence="3">Phage protein</fullName>
    </recommendedName>
</protein>
<evidence type="ECO:0000313" key="2">
    <source>
        <dbReference type="Proteomes" id="UP000752012"/>
    </source>
</evidence>
<sequence>MKIELTLNGEKKFFTVPFVPMITRRKYLEFQAKQNNQPEDKLTPQDHIDEMDEMYSLLPNVVFKGQFTLDDLYEGASKTYIEDKLIEAVYGIKPKSELDENEEGNAPGE</sequence>
<dbReference type="RefSeq" id="WP_168005558.1">
    <property type="nucleotide sequence ID" value="NZ_JAATHJ010000006.1"/>
</dbReference>
<name>A0A969TT22_9BACI</name>
<reference evidence="1 2" key="1">
    <citation type="submission" date="2020-03" db="EMBL/GenBank/DDBJ databases">
        <title>Assessment of the enzymatic potential of alkaline-tolerant lipase obtained from Bacillus luteus H11 (technogenic soil) for the bioremediation of saline soils contaminated with petroleum substances.</title>
        <authorList>
            <person name="Kalwasinska A."/>
        </authorList>
    </citation>
    <scope>NUCLEOTIDE SEQUENCE [LARGE SCALE GENOMIC DNA]</scope>
    <source>
        <strain evidence="1 2">H11</strain>
    </source>
</reference>
<accession>A0A969TT22</accession>
<comment type="caution">
    <text evidence="1">The sequence shown here is derived from an EMBL/GenBank/DDBJ whole genome shotgun (WGS) entry which is preliminary data.</text>
</comment>
<dbReference type="InterPro" id="IPR057006">
    <property type="entry name" value="Phage_TAC_19"/>
</dbReference>
<evidence type="ECO:0000313" key="1">
    <source>
        <dbReference type="EMBL" id="NJP37193.1"/>
    </source>
</evidence>
<proteinExistence type="predicted"/>
<dbReference type="Proteomes" id="UP000752012">
    <property type="component" value="Unassembled WGS sequence"/>
</dbReference>
<evidence type="ECO:0008006" key="3">
    <source>
        <dbReference type="Google" id="ProtNLM"/>
    </source>
</evidence>
<gene>
    <name evidence="1" type="ORF">HCN83_06275</name>
</gene>
<dbReference type="EMBL" id="JAATHJ010000006">
    <property type="protein sequence ID" value="NJP37193.1"/>
    <property type="molecule type" value="Genomic_DNA"/>
</dbReference>
<dbReference type="AlphaFoldDB" id="A0A969TT22"/>
<dbReference type="Pfam" id="PF23857">
    <property type="entry name" value="Phage_TAC_19"/>
    <property type="match status" value="1"/>
</dbReference>
<organism evidence="1 2">
    <name type="scientific">Alkalicoccus luteus</name>
    <dbReference type="NCBI Taxonomy" id="1237094"/>
    <lineage>
        <taxon>Bacteria</taxon>
        <taxon>Bacillati</taxon>
        <taxon>Bacillota</taxon>
        <taxon>Bacilli</taxon>
        <taxon>Bacillales</taxon>
        <taxon>Bacillaceae</taxon>
        <taxon>Alkalicoccus</taxon>
    </lineage>
</organism>
<dbReference type="NCBIfam" id="NF047360">
    <property type="entry name" value="tail_chap_PVL"/>
    <property type="match status" value="1"/>
</dbReference>
<keyword evidence="2" id="KW-1185">Reference proteome</keyword>